<accession>A0A2L1C9S9</accession>
<sequence length="493" mass="57411">MKHMPNKIIILLLIICCIPFVNAENIEPADPLTAEYMTKGSLTSFSDMVIDSYYYNKTSKTLIFEITNSGNPKWVSVYDGYKYKYTRGASGFSEVRIDTGTHKYNFTNPYTSYGYINYIFLYDNKFCQIEDVLQSGNLPDELLYATKGAISKMGWDRAILSIILFVLVMFHVKNKYIEKNLLIRFKQSILPITRLNVGLALLFLFYKYGFPFEATAWKDFIVFNSKSLTIPWLKFAWDFKYIWSYYNFYLFLIPYLASRVAYYVHTKKLLTYIRIDFANKTVYDISVPYEQDGEKKRVLWHDKTYKHIEYDEVDEWNFVSTLKDYKGKCKIITDYQVIDYLEESEQALKQSKSIGETVYNLFRWVKTLFMGKVGKVTGEIWINKSCIMDKTTAECVFLSDNLGKITESVKKWAGMYYEKAGLMGVEAQELMALAMEQVLRDVYPLAMRNIKDLLKKTEEQNKSMDVKIDDESRDGPGNEETNQSDSGSGESNT</sequence>
<dbReference type="AlphaFoldDB" id="A0A2L1C9S9"/>
<feature type="transmembrane region" description="Helical" evidence="2">
    <location>
        <begin position="192"/>
        <end position="210"/>
    </location>
</feature>
<keyword evidence="2" id="KW-0812">Transmembrane</keyword>
<evidence type="ECO:0000313" key="4">
    <source>
        <dbReference type="Proteomes" id="UP000239462"/>
    </source>
</evidence>
<evidence type="ECO:0000256" key="2">
    <source>
        <dbReference type="SAM" id="Phobius"/>
    </source>
</evidence>
<keyword evidence="2" id="KW-1133">Transmembrane helix</keyword>
<organism evidence="3 4">
    <name type="scientific">Methanococcus maripaludis</name>
    <name type="common">Methanococcus deltae</name>
    <dbReference type="NCBI Taxonomy" id="39152"/>
    <lineage>
        <taxon>Archaea</taxon>
        <taxon>Methanobacteriati</taxon>
        <taxon>Methanobacteriota</taxon>
        <taxon>Methanomada group</taxon>
        <taxon>Methanococci</taxon>
        <taxon>Methanococcales</taxon>
        <taxon>Methanococcaceae</taxon>
        <taxon>Methanococcus</taxon>
    </lineage>
</organism>
<name>A0A2L1C9S9_METMI</name>
<feature type="transmembrane region" description="Helical" evidence="2">
    <location>
        <begin position="242"/>
        <end position="264"/>
    </location>
</feature>
<feature type="compositionally biased region" description="Basic and acidic residues" evidence="1">
    <location>
        <begin position="460"/>
        <end position="476"/>
    </location>
</feature>
<dbReference type="GeneID" id="36101768"/>
<dbReference type="Proteomes" id="UP000239462">
    <property type="component" value="Chromosome"/>
</dbReference>
<feature type="region of interest" description="Disordered" evidence="1">
    <location>
        <begin position="460"/>
        <end position="493"/>
    </location>
</feature>
<proteinExistence type="predicted"/>
<dbReference type="RefSeq" id="WP_104837685.1">
    <property type="nucleotide sequence ID" value="NZ_CP026606.1"/>
</dbReference>
<evidence type="ECO:0000313" key="3">
    <source>
        <dbReference type="EMBL" id="AVB76089.1"/>
    </source>
</evidence>
<reference evidence="4" key="1">
    <citation type="journal article" date="2018" name="Genome Announc.">
        <title>Complete Genome Sequence of the Methanococcus maripaludis Type Strain JJ (DSM 2067), a Model for Selenoprotein Synthesis in Archaea.</title>
        <authorList>
            <person name="Poehlein A."/>
            <person name="Heym D."/>
            <person name="Quitzke V."/>
            <person name="Fersch J."/>
            <person name="Daniel R."/>
            <person name="Rother M."/>
        </authorList>
    </citation>
    <scope>NUCLEOTIDE SEQUENCE [LARGE SCALE GENOMIC DNA]</scope>
    <source>
        <strain evidence="4">DSM 2067</strain>
    </source>
</reference>
<dbReference type="EMBL" id="CP026606">
    <property type="protein sequence ID" value="AVB76089.1"/>
    <property type="molecule type" value="Genomic_DNA"/>
</dbReference>
<feature type="compositionally biased region" description="Polar residues" evidence="1">
    <location>
        <begin position="479"/>
        <end position="493"/>
    </location>
</feature>
<protein>
    <submittedName>
        <fullName evidence="3">Uncharacterized protein</fullName>
    </submittedName>
</protein>
<gene>
    <name evidence="3" type="ORF">MMJJ_06750</name>
</gene>
<keyword evidence="2" id="KW-0472">Membrane</keyword>
<feature type="transmembrane region" description="Helical" evidence="2">
    <location>
        <begin position="154"/>
        <end position="172"/>
    </location>
</feature>
<dbReference type="KEGG" id="mmad:MMJJ_06750"/>
<evidence type="ECO:0000256" key="1">
    <source>
        <dbReference type="SAM" id="MobiDB-lite"/>
    </source>
</evidence>